<evidence type="ECO:0000313" key="2">
    <source>
        <dbReference type="EMBL" id="KUK61343.1"/>
    </source>
</evidence>
<dbReference type="AlphaFoldDB" id="A0A101GMV6"/>
<gene>
    <name evidence="2" type="ORF">XD82_1159</name>
</gene>
<sequence>MPWPCLSAGRVVSVAIGLLGIVLGIALGDMNVSFVVG</sequence>
<keyword evidence="1" id="KW-0472">Membrane</keyword>
<evidence type="ECO:0000313" key="3">
    <source>
        <dbReference type="Proteomes" id="UP000054323"/>
    </source>
</evidence>
<keyword evidence="1" id="KW-1133">Transmembrane helix</keyword>
<protein>
    <submittedName>
        <fullName evidence="2">Uncharacterized protein</fullName>
    </submittedName>
</protein>
<feature type="transmembrane region" description="Helical" evidence="1">
    <location>
        <begin position="12"/>
        <end position="36"/>
    </location>
</feature>
<dbReference type="PATRIC" id="fig|2198.4.peg.1498"/>
<accession>A0A101GMV6</accession>
<proteinExistence type="predicted"/>
<name>A0A101GMV6_9EURY</name>
<dbReference type="Proteomes" id="UP000054323">
    <property type="component" value="Unassembled WGS sequence"/>
</dbReference>
<keyword evidence="1" id="KW-0812">Transmembrane</keyword>
<dbReference type="EMBL" id="LGGD01000141">
    <property type="protein sequence ID" value="KUK61343.1"/>
    <property type="molecule type" value="Genomic_DNA"/>
</dbReference>
<comment type="caution">
    <text evidence="2">The sequence shown here is derived from an EMBL/GenBank/DDBJ whole genome shotgun (WGS) entry which is preliminary data.</text>
</comment>
<organism evidence="2 3">
    <name type="scientific">Methanoculleus marisnigri</name>
    <dbReference type="NCBI Taxonomy" id="2198"/>
    <lineage>
        <taxon>Archaea</taxon>
        <taxon>Methanobacteriati</taxon>
        <taxon>Methanobacteriota</taxon>
        <taxon>Stenosarchaea group</taxon>
        <taxon>Methanomicrobia</taxon>
        <taxon>Methanomicrobiales</taxon>
        <taxon>Methanomicrobiaceae</taxon>
        <taxon>Methanoculleus</taxon>
    </lineage>
</organism>
<evidence type="ECO:0000256" key="1">
    <source>
        <dbReference type="SAM" id="Phobius"/>
    </source>
</evidence>
<reference evidence="3" key="1">
    <citation type="journal article" date="2015" name="MBio">
        <title>Genome-Resolved Metagenomic Analysis Reveals Roles for Candidate Phyla and Other Microbial Community Members in Biogeochemical Transformations in Oil Reservoirs.</title>
        <authorList>
            <person name="Hu P."/>
            <person name="Tom L."/>
            <person name="Singh A."/>
            <person name="Thomas B.C."/>
            <person name="Baker B.J."/>
            <person name="Piceno Y.M."/>
            <person name="Andersen G.L."/>
            <person name="Banfield J.F."/>
        </authorList>
    </citation>
    <scope>NUCLEOTIDE SEQUENCE [LARGE SCALE GENOMIC DNA]</scope>
</reference>